<feature type="transmembrane region" description="Helical" evidence="11">
    <location>
        <begin position="157"/>
        <end position="179"/>
    </location>
</feature>
<dbReference type="InterPro" id="IPR038050">
    <property type="entry name" value="Neuro_actylchol_rec"/>
</dbReference>
<dbReference type="SUPFAM" id="SSF63712">
    <property type="entry name" value="Nicotinic receptor ligand binding domain-like"/>
    <property type="match status" value="1"/>
</dbReference>
<keyword evidence="5 11" id="KW-0812">Transmembrane</keyword>
<dbReference type="InterPro" id="IPR006029">
    <property type="entry name" value="Neurotrans-gated_channel_TM"/>
</dbReference>
<evidence type="ECO:0000259" key="14">
    <source>
        <dbReference type="Pfam" id="PF02932"/>
    </source>
</evidence>
<evidence type="ECO:0000256" key="12">
    <source>
        <dbReference type="SAM" id="MobiDB-lite"/>
    </source>
</evidence>
<evidence type="ECO:0000259" key="13">
    <source>
        <dbReference type="Pfam" id="PF02931"/>
    </source>
</evidence>
<evidence type="ECO:0000256" key="6">
    <source>
        <dbReference type="ARBA" id="ARBA00022729"/>
    </source>
</evidence>
<evidence type="ECO:0000313" key="16">
    <source>
        <dbReference type="WBParaSite" id="ACRNAN_scaffold4375.g7401.t1"/>
    </source>
</evidence>
<dbReference type="PRINTS" id="PR00253">
    <property type="entry name" value="GABAARECEPTR"/>
</dbReference>
<sequence>MWTDPALDYSWMEPCKYNLSLNSILLEKLWTPGSCFINSKTADIHKSPFPNIFLMIYANGSIWTNYRLKLSGPCEMDLTRFPFDNVTCLLTFESFNYNTDEVEMNWSPLGVSLMREKMELADYELTKINNLRDTVPYPAGLWHELTMKFLFKRRAGWYILQAYLPTYLTITISWISFALGTKAIPARTMLGVNSLLAMTFQFGNIIRNLPRVSYVKAIDVWMLSCMTFVFCSLLELAWVGYLSREDGGGGGSASVAPVTAKTTTHAHQPVQKTSHASQNQTIVAMATPISKQPHGQANDVNTVHRRNVKHQSEENLLLALARENDYGYIPPGYGLNGNIKSVMSTLAGPCACHQTSCLKMSTGYEPIDSMPQEDPVSGNTWTSVEPAQTTQMKRRPQPAPKSKDAFALKIDKVSAFLFPSLFAIFNIIYWWHYLRND</sequence>
<dbReference type="InterPro" id="IPR018000">
    <property type="entry name" value="Neurotransmitter_ion_chnl_CS"/>
</dbReference>
<keyword evidence="9 11" id="KW-0472">Membrane</keyword>
<dbReference type="CDD" id="cd18990">
    <property type="entry name" value="LGIC_ECD_GABAAR"/>
    <property type="match status" value="1"/>
</dbReference>
<dbReference type="CDD" id="cd19049">
    <property type="entry name" value="LGIC_TM_anion"/>
    <property type="match status" value="1"/>
</dbReference>
<feature type="transmembrane region" description="Helical" evidence="11">
    <location>
        <begin position="220"/>
        <end position="242"/>
    </location>
</feature>
<dbReference type="InterPro" id="IPR036734">
    <property type="entry name" value="Neur_chan_lig-bd_sf"/>
</dbReference>
<keyword evidence="8 11" id="KW-0406">Ion transport</keyword>
<evidence type="ECO:0000256" key="8">
    <source>
        <dbReference type="ARBA" id="ARBA00023065"/>
    </source>
</evidence>
<evidence type="ECO:0000256" key="2">
    <source>
        <dbReference type="ARBA" id="ARBA00004236"/>
    </source>
</evidence>
<proteinExistence type="inferred from homology"/>
<reference evidence="16" key="1">
    <citation type="submission" date="2022-11" db="UniProtKB">
        <authorList>
            <consortium name="WormBaseParasite"/>
        </authorList>
    </citation>
    <scope>IDENTIFICATION</scope>
</reference>
<accession>A0A914DXX0</accession>
<keyword evidence="7 11" id="KW-1133">Transmembrane helix</keyword>
<comment type="similarity">
    <text evidence="11">Belongs to the ligand-gated ion channel (TC 1.A.9) family.</text>
</comment>
<feature type="region of interest" description="Disordered" evidence="12">
    <location>
        <begin position="370"/>
        <end position="401"/>
    </location>
</feature>
<feature type="compositionally biased region" description="Polar residues" evidence="12">
    <location>
        <begin position="377"/>
        <end position="391"/>
    </location>
</feature>
<feature type="transmembrane region" description="Helical" evidence="11">
    <location>
        <begin position="413"/>
        <end position="432"/>
    </location>
</feature>
<dbReference type="GO" id="GO:0005886">
    <property type="term" value="C:plasma membrane"/>
    <property type="evidence" value="ECO:0007669"/>
    <property type="project" value="UniProtKB-SubCell"/>
</dbReference>
<keyword evidence="4" id="KW-1003">Cell membrane</keyword>
<dbReference type="WBParaSite" id="ACRNAN_scaffold4375.g7401.t1">
    <property type="protein sequence ID" value="ACRNAN_scaffold4375.g7401.t1"/>
    <property type="gene ID" value="ACRNAN_scaffold4375.g7401"/>
</dbReference>
<dbReference type="InterPro" id="IPR036719">
    <property type="entry name" value="Neuro-gated_channel_TM_sf"/>
</dbReference>
<dbReference type="InterPro" id="IPR006028">
    <property type="entry name" value="GABAA/Glycine_rcpt"/>
</dbReference>
<dbReference type="AlphaFoldDB" id="A0A914DXX0"/>
<evidence type="ECO:0000256" key="10">
    <source>
        <dbReference type="ARBA" id="ARBA00023303"/>
    </source>
</evidence>
<dbReference type="Gene3D" id="2.70.170.10">
    <property type="entry name" value="Neurotransmitter-gated ion-channel ligand-binding domain"/>
    <property type="match status" value="1"/>
</dbReference>
<dbReference type="InterPro" id="IPR006202">
    <property type="entry name" value="Neur_chan_lig-bd"/>
</dbReference>
<dbReference type="Proteomes" id="UP000887540">
    <property type="component" value="Unplaced"/>
</dbReference>
<feature type="region of interest" description="Disordered" evidence="12">
    <location>
        <begin position="252"/>
        <end position="278"/>
    </location>
</feature>
<evidence type="ECO:0000256" key="4">
    <source>
        <dbReference type="ARBA" id="ARBA00022475"/>
    </source>
</evidence>
<dbReference type="SUPFAM" id="SSF90112">
    <property type="entry name" value="Neurotransmitter-gated ion-channel transmembrane pore"/>
    <property type="match status" value="1"/>
</dbReference>
<evidence type="ECO:0000256" key="5">
    <source>
        <dbReference type="ARBA" id="ARBA00022692"/>
    </source>
</evidence>
<evidence type="ECO:0000256" key="7">
    <source>
        <dbReference type="ARBA" id="ARBA00022989"/>
    </source>
</evidence>
<evidence type="ECO:0000256" key="1">
    <source>
        <dbReference type="ARBA" id="ARBA00004141"/>
    </source>
</evidence>
<evidence type="ECO:0000256" key="9">
    <source>
        <dbReference type="ARBA" id="ARBA00023136"/>
    </source>
</evidence>
<keyword evidence="6" id="KW-0732">Signal</keyword>
<dbReference type="Pfam" id="PF02931">
    <property type="entry name" value="Neur_chan_LBD"/>
    <property type="match status" value="1"/>
</dbReference>
<dbReference type="GO" id="GO:0004888">
    <property type="term" value="F:transmembrane signaling receptor activity"/>
    <property type="evidence" value="ECO:0007669"/>
    <property type="project" value="InterPro"/>
</dbReference>
<comment type="subcellular location">
    <subcellularLocation>
        <location evidence="2">Cell membrane</location>
    </subcellularLocation>
    <subcellularLocation>
        <location evidence="1">Membrane</location>
        <topology evidence="1">Multi-pass membrane protein</topology>
    </subcellularLocation>
</comment>
<dbReference type="PRINTS" id="PR00252">
    <property type="entry name" value="NRIONCHANNEL"/>
</dbReference>
<name>A0A914DXX0_9BILA</name>
<evidence type="ECO:0000256" key="11">
    <source>
        <dbReference type="RuleBase" id="RU000687"/>
    </source>
</evidence>
<dbReference type="PANTHER" id="PTHR18945">
    <property type="entry name" value="NEUROTRANSMITTER GATED ION CHANNEL"/>
    <property type="match status" value="1"/>
</dbReference>
<feature type="compositionally biased region" description="Polar residues" evidence="12">
    <location>
        <begin position="260"/>
        <end position="278"/>
    </location>
</feature>
<evidence type="ECO:0000256" key="3">
    <source>
        <dbReference type="ARBA" id="ARBA00022448"/>
    </source>
</evidence>
<dbReference type="Gene3D" id="1.20.58.390">
    <property type="entry name" value="Neurotransmitter-gated ion-channel transmembrane domain"/>
    <property type="match status" value="1"/>
</dbReference>
<dbReference type="InterPro" id="IPR006201">
    <property type="entry name" value="Neur_channel"/>
</dbReference>
<dbReference type="GO" id="GO:0005230">
    <property type="term" value="F:extracellular ligand-gated monoatomic ion channel activity"/>
    <property type="evidence" value="ECO:0007669"/>
    <property type="project" value="InterPro"/>
</dbReference>
<organism evidence="15 16">
    <name type="scientific">Acrobeloides nanus</name>
    <dbReference type="NCBI Taxonomy" id="290746"/>
    <lineage>
        <taxon>Eukaryota</taxon>
        <taxon>Metazoa</taxon>
        <taxon>Ecdysozoa</taxon>
        <taxon>Nematoda</taxon>
        <taxon>Chromadorea</taxon>
        <taxon>Rhabditida</taxon>
        <taxon>Tylenchina</taxon>
        <taxon>Cephalobomorpha</taxon>
        <taxon>Cephaloboidea</taxon>
        <taxon>Cephalobidae</taxon>
        <taxon>Acrobeloides</taxon>
    </lineage>
</organism>
<feature type="domain" description="Neurotransmitter-gated ion-channel transmembrane" evidence="14">
    <location>
        <begin position="163"/>
        <end position="430"/>
    </location>
</feature>
<evidence type="ECO:0000313" key="15">
    <source>
        <dbReference type="Proteomes" id="UP000887540"/>
    </source>
</evidence>
<dbReference type="Pfam" id="PF02932">
    <property type="entry name" value="Neur_chan_memb"/>
    <property type="match status" value="1"/>
</dbReference>
<keyword evidence="3 11" id="KW-0813">Transport</keyword>
<dbReference type="PROSITE" id="PS00236">
    <property type="entry name" value="NEUROTR_ION_CHANNEL"/>
    <property type="match status" value="1"/>
</dbReference>
<feature type="domain" description="Neurotransmitter-gated ion-channel ligand-binding" evidence="13">
    <location>
        <begin position="1"/>
        <end position="154"/>
    </location>
</feature>
<comment type="caution">
    <text evidence="11">Lacks conserved residue(s) required for the propagation of feature annotation.</text>
</comment>
<keyword evidence="10 11" id="KW-0407">Ion channel</keyword>
<protein>
    <submittedName>
        <fullName evidence="16">Ligand-gated ion channel 50</fullName>
    </submittedName>
</protein>
<keyword evidence="15" id="KW-1185">Reference proteome</keyword>